<proteinExistence type="predicted"/>
<name>A0A9D4XWT3_PEA</name>
<keyword evidence="4" id="KW-1185">Reference proteome</keyword>
<comment type="caution">
    <text evidence="3">The sequence shown here is derived from an EMBL/GenBank/DDBJ whole genome shotgun (WGS) entry which is preliminary data.</text>
</comment>
<reference evidence="3 4" key="1">
    <citation type="journal article" date="2022" name="Nat. Genet.">
        <title>Improved pea reference genome and pan-genome highlight genomic features and evolutionary characteristics.</title>
        <authorList>
            <person name="Yang T."/>
            <person name="Liu R."/>
            <person name="Luo Y."/>
            <person name="Hu S."/>
            <person name="Wang D."/>
            <person name="Wang C."/>
            <person name="Pandey M.K."/>
            <person name="Ge S."/>
            <person name="Xu Q."/>
            <person name="Li N."/>
            <person name="Li G."/>
            <person name="Huang Y."/>
            <person name="Saxena R.K."/>
            <person name="Ji Y."/>
            <person name="Li M."/>
            <person name="Yan X."/>
            <person name="He Y."/>
            <person name="Liu Y."/>
            <person name="Wang X."/>
            <person name="Xiang C."/>
            <person name="Varshney R.K."/>
            <person name="Ding H."/>
            <person name="Gao S."/>
            <person name="Zong X."/>
        </authorList>
    </citation>
    <scope>NUCLEOTIDE SEQUENCE [LARGE SCALE GENOMIC DNA]</scope>
    <source>
        <strain evidence="3 4">cv. Zhongwan 6</strain>
    </source>
</reference>
<evidence type="ECO:0000256" key="1">
    <source>
        <dbReference type="SAM" id="MobiDB-lite"/>
    </source>
</evidence>
<feature type="compositionally biased region" description="Low complexity" evidence="1">
    <location>
        <begin position="427"/>
        <end position="462"/>
    </location>
</feature>
<evidence type="ECO:0000259" key="2">
    <source>
        <dbReference type="Pfam" id="PF22936"/>
    </source>
</evidence>
<protein>
    <recommendedName>
        <fullName evidence="2">Retrovirus-related Pol polyprotein from transposon TNT 1-94-like beta-barrel domain-containing protein</fullName>
    </recommendedName>
</protein>
<evidence type="ECO:0000313" key="3">
    <source>
        <dbReference type="EMBL" id="KAI5427564.1"/>
    </source>
</evidence>
<dbReference type="EMBL" id="JAMSHJ010000003">
    <property type="protein sequence ID" value="KAI5427564.1"/>
    <property type="molecule type" value="Genomic_DNA"/>
</dbReference>
<sequence length="583" mass="64839">MLDHIEGNPPLVTAPNFPFWDKDDSAIITWLWNSISPEISRNCMYLSSAKAVWEYLRRSYSMKQDMSACYDLKRKIFNTKQGNLSITEYFGVLNGFWIELDQYQNLKMECSKDTATLNTVVERDMIFDFLAGLNAEIDPIRVQILGKEKFPDLNEVFYTVRSEETHRQAMLHEQPPDVSALVASKTTRQGPPPSSSKNVRDKFYCEHYNRSGHTKDRCFKLHGREQVLSRGGGSRNMHQYQAHVATHVQDTESFEKRGTDLSSFSQNDVERLKSMLDSMSKPSGSGSLAVTGKSLCSRSLTVCGNIPKNAWILDSGDTNHMTFDSILLCSYTTPSSIPYITVADGSHACVVGTGNIDLQPPFQLQSVLHDLTTGQTIGIAKEKEGLYYFSDDHPKPQGENISDLESESESESEFLILGPSLPRTPISVPSLEPELSPSLSLSPSSTPESEPVSVPGPSRPSVLQESTPPTPTLVYQRRSKPDLLQKQIQSPEPEVSTENDSSSDDCAISDTCDTNPVDLPIALRKDKRCCPSLYRHPISQYVSTKHLSAQYQSFIAAVDSMKILSSVVRTPSSSVAFVVESYS</sequence>
<feature type="domain" description="Retrovirus-related Pol polyprotein from transposon TNT 1-94-like beta-barrel" evidence="2">
    <location>
        <begin position="311"/>
        <end position="361"/>
    </location>
</feature>
<accession>A0A9D4XWT3</accession>
<dbReference type="Gramene" id="Psat03G0282400-T1">
    <property type="protein sequence ID" value="KAI5427564.1"/>
    <property type="gene ID" value="KIW84_032824"/>
</dbReference>
<dbReference type="PANTHER" id="PTHR34222:SF37">
    <property type="entry name" value="RETROTRANSPOSON GAG DOMAIN-CONTAINING PROTEIN"/>
    <property type="match status" value="1"/>
</dbReference>
<dbReference type="Pfam" id="PF22936">
    <property type="entry name" value="Pol_BBD"/>
    <property type="match status" value="1"/>
</dbReference>
<evidence type="ECO:0000313" key="4">
    <source>
        <dbReference type="Proteomes" id="UP001058974"/>
    </source>
</evidence>
<dbReference type="InterPro" id="IPR054722">
    <property type="entry name" value="PolX-like_BBD"/>
</dbReference>
<dbReference type="AlphaFoldDB" id="A0A9D4XWT3"/>
<gene>
    <name evidence="3" type="ORF">KIW84_032824</name>
</gene>
<feature type="region of interest" description="Disordered" evidence="1">
    <location>
        <begin position="391"/>
        <end position="508"/>
    </location>
</feature>
<dbReference type="PANTHER" id="PTHR34222">
    <property type="entry name" value="GAG_PRE-INTEGRS DOMAIN-CONTAINING PROTEIN"/>
    <property type="match status" value="1"/>
</dbReference>
<feature type="compositionally biased region" description="Acidic residues" evidence="1">
    <location>
        <begin position="402"/>
        <end position="412"/>
    </location>
</feature>
<dbReference type="Proteomes" id="UP001058974">
    <property type="component" value="Chromosome 3"/>
</dbReference>
<organism evidence="3 4">
    <name type="scientific">Pisum sativum</name>
    <name type="common">Garden pea</name>
    <name type="synonym">Lathyrus oleraceus</name>
    <dbReference type="NCBI Taxonomy" id="3888"/>
    <lineage>
        <taxon>Eukaryota</taxon>
        <taxon>Viridiplantae</taxon>
        <taxon>Streptophyta</taxon>
        <taxon>Embryophyta</taxon>
        <taxon>Tracheophyta</taxon>
        <taxon>Spermatophyta</taxon>
        <taxon>Magnoliopsida</taxon>
        <taxon>eudicotyledons</taxon>
        <taxon>Gunneridae</taxon>
        <taxon>Pentapetalae</taxon>
        <taxon>rosids</taxon>
        <taxon>fabids</taxon>
        <taxon>Fabales</taxon>
        <taxon>Fabaceae</taxon>
        <taxon>Papilionoideae</taxon>
        <taxon>50 kb inversion clade</taxon>
        <taxon>NPAAA clade</taxon>
        <taxon>Hologalegina</taxon>
        <taxon>IRL clade</taxon>
        <taxon>Fabeae</taxon>
        <taxon>Lathyrus</taxon>
    </lineage>
</organism>